<feature type="coiled-coil region" evidence="3">
    <location>
        <begin position="275"/>
        <end position="302"/>
    </location>
</feature>
<dbReference type="GO" id="GO:0005882">
    <property type="term" value="C:intermediate filament"/>
    <property type="evidence" value="ECO:0007669"/>
    <property type="project" value="UniProtKB-KW"/>
</dbReference>
<dbReference type="OrthoDB" id="2441647at2759"/>
<evidence type="ECO:0000259" key="5">
    <source>
        <dbReference type="PROSITE" id="PS51842"/>
    </source>
</evidence>
<dbReference type="PRINTS" id="PR01248">
    <property type="entry name" value="TYPE1KERATIN"/>
</dbReference>
<dbReference type="Proteomes" id="UP000314294">
    <property type="component" value="Unassembled WGS sequence"/>
</dbReference>
<dbReference type="Gene3D" id="1.20.5.1160">
    <property type="entry name" value="Vasodilator-stimulated phosphoprotein"/>
    <property type="match status" value="1"/>
</dbReference>
<name>A0A4Z2GKS9_9TELE</name>
<dbReference type="PROSITE" id="PS51842">
    <property type="entry name" value="IF_ROD_2"/>
    <property type="match status" value="1"/>
</dbReference>
<keyword evidence="7" id="KW-1185">Reference proteome</keyword>
<dbReference type="EMBL" id="SRLO01000503">
    <property type="protein sequence ID" value="TNN53855.1"/>
    <property type="molecule type" value="Genomic_DNA"/>
</dbReference>
<feature type="coiled-coil region" evidence="3">
    <location>
        <begin position="328"/>
        <end position="376"/>
    </location>
</feature>
<feature type="domain" description="IF rod" evidence="5">
    <location>
        <begin position="66"/>
        <end position="377"/>
    </location>
</feature>
<keyword evidence="1" id="KW-0403">Intermediate filament</keyword>
<feature type="region of interest" description="Disordered" evidence="4">
    <location>
        <begin position="1"/>
        <end position="72"/>
    </location>
</feature>
<dbReference type="SUPFAM" id="SSF64593">
    <property type="entry name" value="Intermediate filament protein, coiled coil region"/>
    <property type="match status" value="2"/>
</dbReference>
<evidence type="ECO:0000256" key="3">
    <source>
        <dbReference type="SAM" id="Coils"/>
    </source>
</evidence>
<organism evidence="6 7">
    <name type="scientific">Liparis tanakae</name>
    <name type="common">Tanaka's snailfish</name>
    <dbReference type="NCBI Taxonomy" id="230148"/>
    <lineage>
        <taxon>Eukaryota</taxon>
        <taxon>Metazoa</taxon>
        <taxon>Chordata</taxon>
        <taxon>Craniata</taxon>
        <taxon>Vertebrata</taxon>
        <taxon>Euteleostomi</taxon>
        <taxon>Actinopterygii</taxon>
        <taxon>Neopterygii</taxon>
        <taxon>Teleostei</taxon>
        <taxon>Neoteleostei</taxon>
        <taxon>Acanthomorphata</taxon>
        <taxon>Eupercaria</taxon>
        <taxon>Perciformes</taxon>
        <taxon>Cottioidei</taxon>
        <taxon>Cottales</taxon>
        <taxon>Liparidae</taxon>
        <taxon>Liparis</taxon>
    </lineage>
</organism>
<feature type="compositionally biased region" description="Low complexity" evidence="4">
    <location>
        <begin position="1"/>
        <end position="10"/>
    </location>
</feature>
<proteinExistence type="predicted"/>
<reference evidence="6 7" key="1">
    <citation type="submission" date="2019-03" db="EMBL/GenBank/DDBJ databases">
        <title>First draft genome of Liparis tanakae, snailfish: a comprehensive survey of snailfish specific genes.</title>
        <authorList>
            <person name="Kim W."/>
            <person name="Song I."/>
            <person name="Jeong J.-H."/>
            <person name="Kim D."/>
            <person name="Kim S."/>
            <person name="Ryu S."/>
            <person name="Song J.Y."/>
            <person name="Lee S.K."/>
        </authorList>
    </citation>
    <scope>NUCLEOTIDE SEQUENCE [LARGE SCALE GENOMIC DNA]</scope>
    <source>
        <tissue evidence="6">Muscle</tissue>
    </source>
</reference>
<dbReference type="GO" id="GO:0005198">
    <property type="term" value="F:structural molecule activity"/>
    <property type="evidence" value="ECO:0007669"/>
    <property type="project" value="InterPro"/>
</dbReference>
<comment type="caution">
    <text evidence="6">The sequence shown here is derived from an EMBL/GenBank/DDBJ whole genome shotgun (WGS) entry which is preliminary data.</text>
</comment>
<dbReference type="PANTHER" id="PTHR23239">
    <property type="entry name" value="INTERMEDIATE FILAMENT"/>
    <property type="match status" value="1"/>
</dbReference>
<dbReference type="Gene3D" id="1.20.5.500">
    <property type="entry name" value="Single helix bin"/>
    <property type="match status" value="1"/>
</dbReference>
<evidence type="ECO:0000256" key="2">
    <source>
        <dbReference type="ARBA" id="ARBA00023054"/>
    </source>
</evidence>
<protein>
    <submittedName>
        <fullName evidence="6">Keratin, type I cytoskeletal 18</fullName>
    </submittedName>
</protein>
<dbReference type="Gene3D" id="1.20.5.170">
    <property type="match status" value="1"/>
</dbReference>
<evidence type="ECO:0000256" key="1">
    <source>
        <dbReference type="ARBA" id="ARBA00022754"/>
    </source>
</evidence>
<evidence type="ECO:0000256" key="4">
    <source>
        <dbReference type="SAM" id="MobiDB-lite"/>
    </source>
</evidence>
<dbReference type="SMART" id="SM01391">
    <property type="entry name" value="Filament"/>
    <property type="match status" value="1"/>
</dbReference>
<keyword evidence="2 3" id="KW-0175">Coiled coil</keyword>
<dbReference type="AlphaFoldDB" id="A0A4Z2GKS9"/>
<dbReference type="PANTHER" id="PTHR23239:SF358">
    <property type="entry name" value="KERATIN, TYPE I CYTOSKELETAL 18"/>
    <property type="match status" value="1"/>
</dbReference>
<gene>
    <name evidence="6" type="primary">KRT18</name>
    <name evidence="6" type="ORF">EYF80_035916</name>
</gene>
<dbReference type="Pfam" id="PF00038">
    <property type="entry name" value="Filament"/>
    <property type="match status" value="1"/>
</dbReference>
<accession>A0A4Z2GKS9</accession>
<evidence type="ECO:0000313" key="6">
    <source>
        <dbReference type="EMBL" id="TNN53855.1"/>
    </source>
</evidence>
<dbReference type="InterPro" id="IPR002957">
    <property type="entry name" value="Keratin_I"/>
</dbReference>
<feature type="compositionally biased region" description="Basic and acidic residues" evidence="4">
    <location>
        <begin position="32"/>
        <end position="42"/>
    </location>
</feature>
<sequence length="418" mass="47722">MPSNSAASMFGGAGGRGSRASVASLQGLRNVLRNDTDRDRDSAPAALKSPVEPRVDVAPPTGPADDKQTLRGLNDRLSGYLGRVRDLEKENQDLEDEIDEILSKRKTPEVRDWNEVEKPLEDLKKQIKDIAMDNAKLLLQIENTKLANEDFTKKLDDEIKAGNELEKDLQDLKKTREDTKLNQTQTQREIDLVKEELGRLERDHQEEVDVLVEKVKDSEVTVEMESKSSDLAEVVNNIRYQYDKLAKKNLKDTEEWYQRKFENIKVAEAQNNEHLQSGKSELKELLTQKRALEIKLQAFLSKLCNLEEALDSTKVEYGQRLGPLNRAVLHLQAELRKARAQVERHVENNNNLLCVKMKLETEMDNYQRLLQGITADPESLDFSLEDVVRRGKSCWKRQKACQSVVIGSSHHKKKSVFP</sequence>
<evidence type="ECO:0000313" key="7">
    <source>
        <dbReference type="Proteomes" id="UP000314294"/>
    </source>
</evidence>
<dbReference type="InterPro" id="IPR039008">
    <property type="entry name" value="IF_rod_dom"/>
</dbReference>